<name>A0A1V0GYK6_9RHOB</name>
<dbReference type="Pfam" id="PF01266">
    <property type="entry name" value="DAO"/>
    <property type="match status" value="1"/>
</dbReference>
<accession>A0A1V0GYK6</accession>
<keyword evidence="1" id="KW-0560">Oxidoreductase</keyword>
<reference evidence="3" key="1">
    <citation type="submission" date="2017-12" db="EMBL/GenBank/DDBJ databases">
        <title>FDA dAtabase for Regulatory Grade micrObial Sequences (FDA-ARGOS): Supporting development and validation of Infectious Disease Dx tests.</title>
        <authorList>
            <person name="Campos J."/>
            <person name="Goldberg B."/>
            <person name="Tallon L."/>
            <person name="Sadzewicz L."/>
            <person name="Sengamalay N."/>
            <person name="Ott S."/>
            <person name="Godinez A."/>
            <person name="Nagaraj S."/>
            <person name="Vyas G."/>
            <person name="Aluvathingal J."/>
            <person name="Nadendla S."/>
            <person name="Geyer C."/>
            <person name="Nandy P."/>
            <person name="Hobson J."/>
            <person name="Sichtig H."/>
        </authorList>
    </citation>
    <scope>NUCLEOTIDE SEQUENCE</scope>
    <source>
        <strain evidence="3">FDAARGOS_252</strain>
        <plasmid evidence="3">unnamed4</plasmid>
    </source>
</reference>
<evidence type="ECO:0000313" key="4">
    <source>
        <dbReference type="Proteomes" id="UP000191257"/>
    </source>
</evidence>
<dbReference type="InterPro" id="IPR036188">
    <property type="entry name" value="FAD/NAD-bd_sf"/>
</dbReference>
<protein>
    <submittedName>
        <fullName evidence="3">FAD-binding oxidoreductase</fullName>
    </submittedName>
</protein>
<geneLocation type="plasmid" evidence="3 4">
    <name>unnamed4</name>
</geneLocation>
<dbReference type="RefSeq" id="WP_080623198.1">
    <property type="nucleotide sequence ID" value="NZ_CAWMZI010000005.1"/>
</dbReference>
<evidence type="ECO:0000256" key="1">
    <source>
        <dbReference type="ARBA" id="ARBA00023002"/>
    </source>
</evidence>
<dbReference type="PANTHER" id="PTHR13847">
    <property type="entry name" value="SARCOSINE DEHYDROGENASE-RELATED"/>
    <property type="match status" value="1"/>
</dbReference>
<dbReference type="AlphaFoldDB" id="A0A1V0GYK6"/>
<keyword evidence="4" id="KW-1185">Reference proteome</keyword>
<dbReference type="Proteomes" id="UP000191257">
    <property type="component" value="Plasmid unnamed4"/>
</dbReference>
<dbReference type="PANTHER" id="PTHR13847:SF289">
    <property type="entry name" value="GLYCINE OXIDASE"/>
    <property type="match status" value="1"/>
</dbReference>
<dbReference type="Gene3D" id="3.30.9.10">
    <property type="entry name" value="D-Amino Acid Oxidase, subunit A, domain 2"/>
    <property type="match status" value="1"/>
</dbReference>
<proteinExistence type="predicted"/>
<dbReference type="GO" id="GO:0016491">
    <property type="term" value="F:oxidoreductase activity"/>
    <property type="evidence" value="ECO:0007669"/>
    <property type="project" value="UniProtKB-KW"/>
</dbReference>
<dbReference type="KEGG" id="pye:A6J80_21820"/>
<sequence>MARSFVVVGAGMVGVSVALHLRLRGHEVRLIDRGLPGHGTSFGNAGIIQREAVVPYGFPRSPAKLLSVLLRRGADIRYHVSALPGLAPALLRYWWHSAPTRHRRIAAAYATLIAHSLTEHGRLADLAGAGPLLRKDGWYDLYRSPAGLAEGLARAEEARRDHGIPSTALDGDAVARLEPHLQERMAGAIHWTDTWTVLDPGALVAAHAQAFRAAGGEVIRGEATLRAGGVRGWQAALDGRALDASDLVLAAGPWATELSRELGYRIPMFVKRGYHMHYRMDPARPLGNWIADLETGYLLAPMRAGIRLTTGAELARPGTPPTPVQLDMDEAVARRMFPLGDRLDPQPWMGARPCMPDMLPVIGAAPRHPGLWFCFGHGHQGLTMGPASGRLLAELADGDAPLVDPAPFSPARFG</sequence>
<evidence type="ECO:0000259" key="2">
    <source>
        <dbReference type="Pfam" id="PF01266"/>
    </source>
</evidence>
<dbReference type="Gene3D" id="3.50.50.60">
    <property type="entry name" value="FAD/NAD(P)-binding domain"/>
    <property type="match status" value="2"/>
</dbReference>
<evidence type="ECO:0000313" key="3">
    <source>
        <dbReference type="EMBL" id="ARC38927.1"/>
    </source>
</evidence>
<dbReference type="SUPFAM" id="SSF54373">
    <property type="entry name" value="FAD-linked reductases, C-terminal domain"/>
    <property type="match status" value="1"/>
</dbReference>
<dbReference type="EMBL" id="CP020444">
    <property type="protein sequence ID" value="ARC38927.1"/>
    <property type="molecule type" value="Genomic_DNA"/>
</dbReference>
<feature type="domain" description="FAD dependent oxidoreductase" evidence="2">
    <location>
        <begin position="5"/>
        <end position="395"/>
    </location>
</feature>
<keyword evidence="3" id="KW-0614">Plasmid</keyword>
<dbReference type="InterPro" id="IPR006076">
    <property type="entry name" value="FAD-dep_OxRdtase"/>
</dbReference>
<dbReference type="GO" id="GO:0005737">
    <property type="term" value="C:cytoplasm"/>
    <property type="evidence" value="ECO:0007669"/>
    <property type="project" value="TreeGrafter"/>
</dbReference>
<gene>
    <name evidence="3" type="ORF">A6J80_21820</name>
</gene>
<dbReference type="SUPFAM" id="SSF51905">
    <property type="entry name" value="FAD/NAD(P)-binding domain"/>
    <property type="match status" value="1"/>
</dbReference>
<organism evidence="3 4">
    <name type="scientific">Paracoccus yeei</name>
    <dbReference type="NCBI Taxonomy" id="147645"/>
    <lineage>
        <taxon>Bacteria</taxon>
        <taxon>Pseudomonadati</taxon>
        <taxon>Pseudomonadota</taxon>
        <taxon>Alphaproteobacteria</taxon>
        <taxon>Rhodobacterales</taxon>
        <taxon>Paracoccaceae</taxon>
        <taxon>Paracoccus</taxon>
    </lineage>
</organism>